<gene>
    <name evidence="12" type="primary">MRPL17</name>
</gene>
<name>A0A2U3XMV4_LEPWE</name>
<feature type="region of interest" description="Disordered" evidence="10">
    <location>
        <begin position="1"/>
        <end position="20"/>
    </location>
</feature>
<keyword evidence="5" id="KW-0496">Mitochondrion</keyword>
<comment type="subcellular location">
    <subcellularLocation>
        <location evidence="1">Mitochondrion</location>
    </subcellularLocation>
</comment>
<keyword evidence="4 9" id="KW-0689">Ribosomal protein</keyword>
<dbReference type="OrthoDB" id="275000at2759"/>
<dbReference type="SUPFAM" id="SSF64263">
    <property type="entry name" value="Prokaryotic ribosomal protein L17"/>
    <property type="match status" value="1"/>
</dbReference>
<dbReference type="GO" id="GO:0003735">
    <property type="term" value="F:structural constituent of ribosome"/>
    <property type="evidence" value="ECO:0007669"/>
    <property type="project" value="InterPro"/>
</dbReference>
<dbReference type="NCBIfam" id="TIGR00059">
    <property type="entry name" value="L17"/>
    <property type="match status" value="1"/>
</dbReference>
<dbReference type="STRING" id="9713.A0A2U3XMV4"/>
<dbReference type="FunFam" id="3.90.1030.10:FF:000007">
    <property type="entry name" value="39S ribosomal protein L17, mitochondrial"/>
    <property type="match status" value="1"/>
</dbReference>
<keyword evidence="6 9" id="KW-0687">Ribonucleoprotein</keyword>
<dbReference type="Proteomes" id="UP000245341">
    <property type="component" value="Unplaced"/>
</dbReference>
<organism evidence="11 12">
    <name type="scientific">Leptonychotes weddellii</name>
    <name type="common">Weddell seal</name>
    <name type="synonym">Otaria weddellii</name>
    <dbReference type="NCBI Taxonomy" id="9713"/>
    <lineage>
        <taxon>Eukaryota</taxon>
        <taxon>Metazoa</taxon>
        <taxon>Chordata</taxon>
        <taxon>Craniata</taxon>
        <taxon>Vertebrata</taxon>
        <taxon>Euteleostomi</taxon>
        <taxon>Mammalia</taxon>
        <taxon>Eutheria</taxon>
        <taxon>Laurasiatheria</taxon>
        <taxon>Carnivora</taxon>
        <taxon>Caniformia</taxon>
        <taxon>Pinnipedia</taxon>
        <taxon>Phocidae</taxon>
        <taxon>Monachinae</taxon>
        <taxon>Lobodontini</taxon>
        <taxon>Leptonychotes</taxon>
    </lineage>
</organism>
<accession>A0A2U3XMV4</accession>
<dbReference type="AlphaFoldDB" id="A0A2U3XMV4"/>
<evidence type="ECO:0000256" key="9">
    <source>
        <dbReference type="RuleBase" id="RU000660"/>
    </source>
</evidence>
<evidence type="ECO:0000256" key="8">
    <source>
        <dbReference type="ARBA" id="ARBA00035413"/>
    </source>
</evidence>
<evidence type="ECO:0000256" key="6">
    <source>
        <dbReference type="ARBA" id="ARBA00023274"/>
    </source>
</evidence>
<evidence type="ECO:0000313" key="12">
    <source>
        <dbReference type="RefSeq" id="XP_006732814.1"/>
    </source>
</evidence>
<dbReference type="GO" id="GO:0006412">
    <property type="term" value="P:translation"/>
    <property type="evidence" value="ECO:0007669"/>
    <property type="project" value="InterPro"/>
</dbReference>
<dbReference type="InterPro" id="IPR036373">
    <property type="entry name" value="Ribosomal_bL17_sf"/>
</dbReference>
<dbReference type="GO" id="GO:0005762">
    <property type="term" value="C:mitochondrial large ribosomal subunit"/>
    <property type="evidence" value="ECO:0007669"/>
    <property type="project" value="TreeGrafter"/>
</dbReference>
<dbReference type="RefSeq" id="XP_006732814.1">
    <property type="nucleotide sequence ID" value="XM_006732751.2"/>
</dbReference>
<evidence type="ECO:0000256" key="10">
    <source>
        <dbReference type="SAM" id="MobiDB-lite"/>
    </source>
</evidence>
<proteinExistence type="inferred from homology"/>
<comment type="similarity">
    <text evidence="2 9">Belongs to the bacterial ribosomal protein bL17 family.</text>
</comment>
<dbReference type="GeneID" id="102745555"/>
<dbReference type="Pfam" id="PF01196">
    <property type="entry name" value="Ribosomal_L17"/>
    <property type="match status" value="1"/>
</dbReference>
<evidence type="ECO:0000256" key="5">
    <source>
        <dbReference type="ARBA" id="ARBA00023128"/>
    </source>
</evidence>
<evidence type="ECO:0000256" key="2">
    <source>
        <dbReference type="ARBA" id="ARBA00008777"/>
    </source>
</evidence>
<dbReference type="CTD" id="63875"/>
<dbReference type="InterPro" id="IPR000456">
    <property type="entry name" value="Ribosomal_bL17"/>
</dbReference>
<keyword evidence="11" id="KW-1185">Reference proteome</keyword>
<evidence type="ECO:0000313" key="11">
    <source>
        <dbReference type="Proteomes" id="UP000245341"/>
    </source>
</evidence>
<evidence type="ECO:0000256" key="3">
    <source>
        <dbReference type="ARBA" id="ARBA00022946"/>
    </source>
</evidence>
<evidence type="ECO:0000256" key="7">
    <source>
        <dbReference type="ARBA" id="ARBA00035290"/>
    </source>
</evidence>
<protein>
    <recommendedName>
        <fullName evidence="7">Large ribosomal subunit protein bL17m</fullName>
    </recommendedName>
    <alternativeName>
        <fullName evidence="8">39S ribosomal protein L17, mitochondrial</fullName>
    </alternativeName>
</protein>
<keyword evidence="3" id="KW-0809">Transit peptide</keyword>
<evidence type="ECO:0000256" key="4">
    <source>
        <dbReference type="ARBA" id="ARBA00022980"/>
    </source>
</evidence>
<dbReference type="KEGG" id="lww:102745555"/>
<dbReference type="Gene3D" id="3.90.1030.10">
    <property type="entry name" value="Ribosomal protein L17"/>
    <property type="match status" value="1"/>
</dbReference>
<reference evidence="12" key="1">
    <citation type="submission" date="2025-08" db="UniProtKB">
        <authorList>
            <consortium name="RefSeq"/>
        </authorList>
    </citation>
    <scope>IDENTIFICATION</scope>
    <source>
        <tissue evidence="12">Liver</tissue>
    </source>
</reference>
<dbReference type="PANTHER" id="PTHR14413">
    <property type="entry name" value="RIBOSOMAL PROTEIN L17"/>
    <property type="match status" value="1"/>
</dbReference>
<evidence type="ECO:0000256" key="1">
    <source>
        <dbReference type="ARBA" id="ARBA00004173"/>
    </source>
</evidence>
<sequence length="213" mass="24140">MRKHVHHAPRYGACVLPKPSPRRLPSSFQFRPHRGGGKSGNMRLSVAAAISHGRVFRRLGLGPESRIHLLRNLLTGLVRHERIEASWARVDEMRGYAEKLIDYGKLGDTNEQAMRMADFWLTEKDLIPKLFQVLAPRYQGQNGGYTRMLQIPNRSKQDRAKMAVIEYKGNCLPPLPLPRRDSNLTLLNQLLQGLRQDQKASIHGSHTAQTPGI</sequence>
<dbReference type="PANTHER" id="PTHR14413:SF16">
    <property type="entry name" value="LARGE RIBOSOMAL SUBUNIT PROTEIN BL17M"/>
    <property type="match status" value="1"/>
</dbReference>